<gene>
    <name evidence="1" type="ORF">MgSA37_00612</name>
</gene>
<dbReference type="PANTHER" id="PTHR33990:SF1">
    <property type="entry name" value="PROTEIN YJDN"/>
    <property type="match status" value="1"/>
</dbReference>
<name>A0A125T257_9SPHI</name>
<organism evidence="1 2">
    <name type="scientific">Mucilaginibacter gotjawali</name>
    <dbReference type="NCBI Taxonomy" id="1550579"/>
    <lineage>
        <taxon>Bacteria</taxon>
        <taxon>Pseudomonadati</taxon>
        <taxon>Bacteroidota</taxon>
        <taxon>Sphingobacteriia</taxon>
        <taxon>Sphingobacteriales</taxon>
        <taxon>Sphingobacteriaceae</taxon>
        <taxon>Mucilaginibacter</taxon>
    </lineage>
</organism>
<evidence type="ECO:0000313" key="1">
    <source>
        <dbReference type="EMBL" id="BAU52451.1"/>
    </source>
</evidence>
<dbReference type="PANTHER" id="PTHR33990">
    <property type="entry name" value="PROTEIN YJDN-RELATED"/>
    <property type="match status" value="1"/>
</dbReference>
<dbReference type="EMBL" id="AP017313">
    <property type="protein sequence ID" value="BAU52451.1"/>
    <property type="molecule type" value="Genomic_DNA"/>
</dbReference>
<dbReference type="InterPro" id="IPR004360">
    <property type="entry name" value="Glyas_Fos-R_dOase_dom"/>
</dbReference>
<dbReference type="InterPro" id="IPR029068">
    <property type="entry name" value="Glyas_Bleomycin-R_OHBP_Dase"/>
</dbReference>
<proteinExistence type="predicted"/>
<dbReference type="SUPFAM" id="SSF54593">
    <property type="entry name" value="Glyoxalase/Bleomycin resistance protein/Dihydroxybiphenyl dioxygenase"/>
    <property type="match status" value="1"/>
</dbReference>
<dbReference type="Pfam" id="PF00903">
    <property type="entry name" value="Glyoxalase"/>
    <property type="match status" value="1"/>
</dbReference>
<dbReference type="Gene3D" id="3.10.180.10">
    <property type="entry name" value="2,3-Dihydroxybiphenyl 1,2-Dioxygenase, domain 1"/>
    <property type="match status" value="1"/>
</dbReference>
<dbReference type="CDD" id="cd06588">
    <property type="entry name" value="PhnB_like"/>
    <property type="match status" value="1"/>
</dbReference>
<protein>
    <submittedName>
        <fullName evidence="1">Uncharacterized protein</fullName>
    </submittedName>
</protein>
<dbReference type="InterPro" id="IPR028973">
    <property type="entry name" value="PhnB-like"/>
</dbReference>
<dbReference type="Proteomes" id="UP000218263">
    <property type="component" value="Chromosome"/>
</dbReference>
<evidence type="ECO:0000313" key="2">
    <source>
        <dbReference type="Proteomes" id="UP000218263"/>
    </source>
</evidence>
<dbReference type="KEGG" id="mgot:MgSA37_00612"/>
<dbReference type="AlphaFoldDB" id="A0A125T257"/>
<keyword evidence="2" id="KW-1185">Reference proteome</keyword>
<dbReference type="RefSeq" id="WP_096349776.1">
    <property type="nucleotide sequence ID" value="NZ_AP017313.1"/>
</dbReference>
<accession>A0A125T257</accession>
<reference evidence="1 2" key="1">
    <citation type="submission" date="2015-12" db="EMBL/GenBank/DDBJ databases">
        <title>Genome sequence of Mucilaginibacter gotjawali.</title>
        <authorList>
            <person name="Lee J.S."/>
            <person name="Lee K.C."/>
            <person name="Kim K.K."/>
            <person name="Lee B.W."/>
        </authorList>
    </citation>
    <scope>NUCLEOTIDE SEQUENCE [LARGE SCALE GENOMIC DNA]</scope>
    <source>
        <strain evidence="1 2">SA3-7</strain>
    </source>
</reference>
<dbReference type="OrthoDB" id="9795306at2"/>
<sequence>MKAVNITLTFNSQAEAAFNFYRSVFGGEFIHLQRLKDMPSPNPMSAEEGEKILHIALPVGSAVLAGMDIPQGRPESIAGTNFMVTLDTSSEEETQQLFEGLSEGGFVMMPPDHQFWGAYFAMFTDKFGIQWMLSYVADK</sequence>